<dbReference type="Gene3D" id="1.20.120.520">
    <property type="entry name" value="nmb1532 protein domain like"/>
    <property type="match status" value="1"/>
</dbReference>
<gene>
    <name evidence="4" type="ORF">GCM10010531_25110</name>
</gene>
<evidence type="ECO:0008006" key="6">
    <source>
        <dbReference type="Google" id="ProtNLM"/>
    </source>
</evidence>
<evidence type="ECO:0000259" key="3">
    <source>
        <dbReference type="Pfam" id="PF10006"/>
    </source>
</evidence>
<evidence type="ECO:0000259" key="2">
    <source>
        <dbReference type="Pfam" id="PF01814"/>
    </source>
</evidence>
<reference evidence="5" key="1">
    <citation type="journal article" date="2019" name="Int. J. Syst. Evol. Microbiol.">
        <title>The Global Catalogue of Microorganisms (GCM) 10K type strain sequencing project: providing services to taxonomists for standard genome sequencing and annotation.</title>
        <authorList>
            <consortium name="The Broad Institute Genomics Platform"/>
            <consortium name="The Broad Institute Genome Sequencing Center for Infectious Disease"/>
            <person name="Wu L."/>
            <person name="Ma J."/>
        </authorList>
    </citation>
    <scope>NUCLEOTIDE SEQUENCE [LARGE SCALE GENOMIC DNA]</scope>
    <source>
        <strain evidence="5">JCM 15614</strain>
    </source>
</reference>
<feature type="compositionally biased region" description="Low complexity" evidence="1">
    <location>
        <begin position="165"/>
        <end position="179"/>
    </location>
</feature>
<dbReference type="EMBL" id="BAAAVV010000005">
    <property type="protein sequence ID" value="GAA3170799.1"/>
    <property type="molecule type" value="Genomic_DNA"/>
</dbReference>
<dbReference type="Proteomes" id="UP001499924">
    <property type="component" value="Unassembled WGS sequence"/>
</dbReference>
<proteinExistence type="predicted"/>
<comment type="caution">
    <text evidence="4">The sequence shown here is derived from an EMBL/GenBank/DDBJ whole genome shotgun (WGS) entry which is preliminary data.</text>
</comment>
<sequence>MTDVLLATTEADAAAATAIEQHHAQMAGALAARVSALVAAASGPDDAAQRAARESLVRWGRDELLPHAAAEERTLYPAARDDARARLLIDAMLTEHTEISALVDEIAAAQGAVRAAAAGRALEAMFASHLRKENELVLPLLTAAPGVSLADLLGGMHELLGAQTDQPADQSAQQAAEPAGHSCGCGGHDDPGFPVLDARAVPHAIRHATIFGALDAVPAGGGLVLLAPHDPLPLLAQIEQRRPGVFAVGYLERGPETWRLSFTRAA</sequence>
<dbReference type="Pfam" id="PF10006">
    <property type="entry name" value="DUF2249"/>
    <property type="match status" value="1"/>
</dbReference>
<feature type="domain" description="DUF2249" evidence="3">
    <location>
        <begin position="195"/>
        <end position="264"/>
    </location>
</feature>
<dbReference type="Pfam" id="PF01814">
    <property type="entry name" value="Hemerythrin"/>
    <property type="match status" value="1"/>
</dbReference>
<evidence type="ECO:0000313" key="5">
    <source>
        <dbReference type="Proteomes" id="UP001499924"/>
    </source>
</evidence>
<name>A0ABP6P7S4_9ACTN</name>
<evidence type="ECO:0000313" key="4">
    <source>
        <dbReference type="EMBL" id="GAA3170799.1"/>
    </source>
</evidence>
<feature type="domain" description="Hemerythrin-like" evidence="2">
    <location>
        <begin position="17"/>
        <end position="141"/>
    </location>
</feature>
<evidence type="ECO:0000256" key="1">
    <source>
        <dbReference type="SAM" id="MobiDB-lite"/>
    </source>
</evidence>
<organism evidence="4 5">
    <name type="scientific">Blastococcus jejuensis</name>
    <dbReference type="NCBI Taxonomy" id="351224"/>
    <lineage>
        <taxon>Bacteria</taxon>
        <taxon>Bacillati</taxon>
        <taxon>Actinomycetota</taxon>
        <taxon>Actinomycetes</taxon>
        <taxon>Geodermatophilales</taxon>
        <taxon>Geodermatophilaceae</taxon>
        <taxon>Blastococcus</taxon>
    </lineage>
</organism>
<dbReference type="InterPro" id="IPR012312">
    <property type="entry name" value="Hemerythrin-like"/>
</dbReference>
<feature type="region of interest" description="Disordered" evidence="1">
    <location>
        <begin position="165"/>
        <end position="184"/>
    </location>
</feature>
<dbReference type="RefSeq" id="WP_344689237.1">
    <property type="nucleotide sequence ID" value="NZ_BAAAVV010000005.1"/>
</dbReference>
<dbReference type="InterPro" id="IPR018720">
    <property type="entry name" value="DUF2249"/>
</dbReference>
<protein>
    <recommendedName>
        <fullName evidence="6">Hemerythrin HHE cation binding domain-containing protein</fullName>
    </recommendedName>
</protein>
<accession>A0ABP6P7S4</accession>
<keyword evidence="5" id="KW-1185">Reference proteome</keyword>